<protein>
    <submittedName>
        <fullName evidence="2">Uncharacterized protein</fullName>
    </submittedName>
</protein>
<sequence>MEDKTRLVGALLGFVERVTNEDKATSETEIAVLPQVAKVLAEILYKSEWN</sequence>
<dbReference type="Proteomes" id="UP000474718">
    <property type="component" value="Unassembled WGS sequence"/>
</dbReference>
<gene>
    <name evidence="1" type="ORF">GT747_07960</name>
    <name evidence="2" type="ORF">SAMN05444424_2626</name>
</gene>
<comment type="caution">
    <text evidence="2">The sequence shown here is derived from an EMBL/GenBank/DDBJ whole genome shotgun (WGS) entry which is preliminary data.</text>
</comment>
<accession>A0AAQ1MF72</accession>
<evidence type="ECO:0000313" key="3">
    <source>
        <dbReference type="Proteomes" id="UP000184089"/>
    </source>
</evidence>
<keyword evidence="4" id="KW-1185">Reference proteome</keyword>
<dbReference type="EMBL" id="FQVY01000004">
    <property type="protein sequence ID" value="SHG51544.1"/>
    <property type="molecule type" value="Genomic_DNA"/>
</dbReference>
<reference evidence="3" key="1">
    <citation type="submission" date="2016-11" db="EMBL/GenBank/DDBJ databases">
        <authorList>
            <person name="Jaros S."/>
            <person name="Januszkiewicz K."/>
            <person name="Wedrychowicz H."/>
        </authorList>
    </citation>
    <scope>NUCLEOTIDE SEQUENCE [LARGE SCALE GENOMIC DNA]</scope>
    <source>
        <strain evidence="3">DSM 4029</strain>
    </source>
</reference>
<reference evidence="1 4" key="3">
    <citation type="journal article" date="2019" name="Nat. Med.">
        <title>A library of human gut bacterial isolates paired with longitudinal multiomics data enables mechanistic microbiome research.</title>
        <authorList>
            <person name="Poyet M."/>
            <person name="Groussin M."/>
            <person name="Gibbons S.M."/>
            <person name="Avila-Pacheco J."/>
            <person name="Jiang X."/>
            <person name="Kearney S.M."/>
            <person name="Perrotta A.R."/>
            <person name="Berdy B."/>
            <person name="Zhao S."/>
            <person name="Lieberman T.D."/>
            <person name="Swanson P.K."/>
            <person name="Smith M."/>
            <person name="Roesemann S."/>
            <person name="Alexander J.E."/>
            <person name="Rich S.A."/>
            <person name="Livny J."/>
            <person name="Vlamakis H."/>
            <person name="Clish C."/>
            <person name="Bullock K."/>
            <person name="Deik A."/>
            <person name="Scott J."/>
            <person name="Pierce K.A."/>
            <person name="Xavier R.J."/>
            <person name="Alm E.J."/>
        </authorList>
    </citation>
    <scope>NUCLEOTIDE SEQUENCE [LARGE SCALE GENOMIC DNA]</scope>
    <source>
        <strain evidence="1 4">BIOML-A2</strain>
    </source>
</reference>
<evidence type="ECO:0000313" key="1">
    <source>
        <dbReference type="EMBL" id="MZL69687.1"/>
    </source>
</evidence>
<evidence type="ECO:0000313" key="2">
    <source>
        <dbReference type="EMBL" id="SHG51544.1"/>
    </source>
</evidence>
<dbReference type="Proteomes" id="UP000184089">
    <property type="component" value="Unassembled WGS sequence"/>
</dbReference>
<name>A0AAQ1MF72_9FIRM</name>
<dbReference type="RefSeq" id="WP_161213425.1">
    <property type="nucleotide sequence ID" value="NZ_FQVY01000004.1"/>
</dbReference>
<evidence type="ECO:0000313" key="4">
    <source>
        <dbReference type="Proteomes" id="UP000474718"/>
    </source>
</evidence>
<organism evidence="2 3">
    <name type="scientific">Bittarella massiliensis</name>
    <name type="common">ex Durand et al. 2017</name>
    <dbReference type="NCBI Taxonomy" id="1720313"/>
    <lineage>
        <taxon>Bacteria</taxon>
        <taxon>Bacillati</taxon>
        <taxon>Bacillota</taxon>
        <taxon>Clostridia</taxon>
        <taxon>Eubacteriales</taxon>
        <taxon>Oscillospiraceae</taxon>
        <taxon>Bittarella (ex Durand et al. 2017)</taxon>
    </lineage>
</organism>
<dbReference type="AlphaFoldDB" id="A0AAQ1MF72"/>
<proteinExistence type="predicted"/>
<reference evidence="2" key="2">
    <citation type="submission" date="2016-11" db="EMBL/GenBank/DDBJ databases">
        <authorList>
            <person name="Varghese N."/>
            <person name="Submissions S."/>
        </authorList>
    </citation>
    <scope>NUCLEOTIDE SEQUENCE</scope>
    <source>
        <strain evidence="2">DSM 4029</strain>
    </source>
</reference>
<dbReference type="EMBL" id="WWVX01000005">
    <property type="protein sequence ID" value="MZL69687.1"/>
    <property type="molecule type" value="Genomic_DNA"/>
</dbReference>